<evidence type="ECO:0000313" key="2">
    <source>
        <dbReference type="EMBL" id="SDI64284.1"/>
    </source>
</evidence>
<accession>A0A1G8M8M1</accession>
<dbReference type="OrthoDB" id="14727at2"/>
<dbReference type="RefSeq" id="WP_090028437.1">
    <property type="nucleotide sequence ID" value="NZ_FNEB01000004.1"/>
</dbReference>
<dbReference type="STRING" id="490829.SAMN05421850_10490"/>
<dbReference type="EMBL" id="FNEB01000004">
    <property type="protein sequence ID" value="SDI64284.1"/>
    <property type="molecule type" value="Genomic_DNA"/>
</dbReference>
<reference evidence="2 3" key="1">
    <citation type="submission" date="2016-10" db="EMBL/GenBank/DDBJ databases">
        <authorList>
            <person name="de Groot N.N."/>
        </authorList>
    </citation>
    <scope>NUCLEOTIDE SEQUENCE [LARGE SCALE GENOMIC DNA]</scope>
    <source>
        <strain evidence="2 3">DSM 28010</strain>
    </source>
</reference>
<sequence>MYHSTVSRRSLLTGLAATVAVLSPVATLAQADRVLRVTKTPTCGCCGAWVDMARAHGFAVEVTDTYDYAGMKTAAGVPDTLLSCHTATIGGYVVEGHVPFAAIDHMLETRPDIVGISVPEMPSDSPGMGGGRDAIVPVTAWGRSAGAGAPYIFAK</sequence>
<keyword evidence="3" id="KW-1185">Reference proteome</keyword>
<organism evidence="2 3">
    <name type="scientific">Lutimaribacter saemankumensis</name>
    <dbReference type="NCBI Taxonomy" id="490829"/>
    <lineage>
        <taxon>Bacteria</taxon>
        <taxon>Pseudomonadati</taxon>
        <taxon>Pseudomonadota</taxon>
        <taxon>Alphaproteobacteria</taxon>
        <taxon>Rhodobacterales</taxon>
        <taxon>Roseobacteraceae</taxon>
        <taxon>Lutimaribacter</taxon>
    </lineage>
</organism>
<dbReference type="AlphaFoldDB" id="A0A1G8M8M1"/>
<feature type="chain" id="PRO_5011735811" evidence="1">
    <location>
        <begin position="32"/>
        <end position="155"/>
    </location>
</feature>
<dbReference type="Pfam" id="PF04214">
    <property type="entry name" value="DUF411"/>
    <property type="match status" value="1"/>
</dbReference>
<keyword evidence="1" id="KW-0732">Signal</keyword>
<dbReference type="PROSITE" id="PS51318">
    <property type="entry name" value="TAT"/>
    <property type="match status" value="1"/>
</dbReference>
<feature type="signal peptide" evidence="1">
    <location>
        <begin position="1"/>
        <end position="31"/>
    </location>
</feature>
<evidence type="ECO:0000313" key="3">
    <source>
        <dbReference type="Proteomes" id="UP000199340"/>
    </source>
</evidence>
<dbReference type="InterPro" id="IPR007332">
    <property type="entry name" value="DUF411"/>
</dbReference>
<evidence type="ECO:0000256" key="1">
    <source>
        <dbReference type="SAM" id="SignalP"/>
    </source>
</evidence>
<name>A0A1G8M8M1_9RHOB</name>
<dbReference type="Proteomes" id="UP000199340">
    <property type="component" value="Unassembled WGS sequence"/>
</dbReference>
<dbReference type="InterPro" id="IPR006311">
    <property type="entry name" value="TAT_signal"/>
</dbReference>
<proteinExistence type="predicted"/>
<protein>
    <submittedName>
        <fullName evidence="2">Uncharacterized conserved protein</fullName>
    </submittedName>
</protein>
<gene>
    <name evidence="2" type="ORF">SAMN05421850_10490</name>
</gene>